<keyword evidence="2" id="KW-1185">Reference proteome</keyword>
<dbReference type="AlphaFoldDB" id="A0A7C9RBD8"/>
<evidence type="ECO:0000313" key="2">
    <source>
        <dbReference type="Proteomes" id="UP000481252"/>
    </source>
</evidence>
<sequence>MTPVSAAHPSPHTPPVPAVVSAIVPAVPSAMVDKLDLGLAVVTIEDSRLRLVEFIENSTAVRNPGKCTGWPGNTYQGSASHKAKYSGQK</sequence>
<dbReference type="EMBL" id="JAAKZG010000020">
    <property type="protein sequence ID" value="NGN44862.1"/>
    <property type="molecule type" value="Genomic_DNA"/>
</dbReference>
<proteinExistence type="predicted"/>
<dbReference type="Proteomes" id="UP000481252">
    <property type="component" value="Unassembled WGS sequence"/>
</dbReference>
<gene>
    <name evidence="1" type="ORF">G6N74_27775</name>
</gene>
<accession>A0A7C9RBD8</accession>
<evidence type="ECO:0000313" key="1">
    <source>
        <dbReference type="EMBL" id="NGN44862.1"/>
    </source>
</evidence>
<dbReference type="RefSeq" id="WP_165121238.1">
    <property type="nucleotide sequence ID" value="NZ_JAAKZG010000020.1"/>
</dbReference>
<reference evidence="1 2" key="1">
    <citation type="submission" date="2020-02" db="EMBL/GenBank/DDBJ databases">
        <title>Genome sequence of the type strain CGMCC 1.15528 of Mesorhizobium zhangyense.</title>
        <authorList>
            <person name="Gao J."/>
            <person name="Sun J."/>
        </authorList>
    </citation>
    <scope>NUCLEOTIDE SEQUENCE [LARGE SCALE GENOMIC DNA]</scope>
    <source>
        <strain evidence="1 2">CGMCC 1.15528</strain>
    </source>
</reference>
<comment type="caution">
    <text evidence="1">The sequence shown here is derived from an EMBL/GenBank/DDBJ whole genome shotgun (WGS) entry which is preliminary data.</text>
</comment>
<organism evidence="1 2">
    <name type="scientific">Mesorhizobium zhangyense</name>
    <dbReference type="NCBI Taxonomy" id="1776730"/>
    <lineage>
        <taxon>Bacteria</taxon>
        <taxon>Pseudomonadati</taxon>
        <taxon>Pseudomonadota</taxon>
        <taxon>Alphaproteobacteria</taxon>
        <taxon>Hyphomicrobiales</taxon>
        <taxon>Phyllobacteriaceae</taxon>
        <taxon>Mesorhizobium</taxon>
    </lineage>
</organism>
<name>A0A7C9RBD8_9HYPH</name>
<protein>
    <submittedName>
        <fullName evidence="1">Uncharacterized protein</fullName>
    </submittedName>
</protein>